<dbReference type="InterPro" id="IPR058627">
    <property type="entry name" value="MdtA-like_C"/>
</dbReference>
<dbReference type="InterPro" id="IPR058625">
    <property type="entry name" value="MdtA-like_BSH"/>
</dbReference>
<gene>
    <name evidence="7" type="ORF">GCM10009114_28730</name>
</gene>
<dbReference type="RefSeq" id="WP_343861167.1">
    <property type="nucleotide sequence ID" value="NZ_BAAAFD010000009.1"/>
</dbReference>
<evidence type="ECO:0000256" key="2">
    <source>
        <dbReference type="ARBA" id="ARBA00009477"/>
    </source>
</evidence>
<evidence type="ECO:0000256" key="3">
    <source>
        <dbReference type="ARBA" id="ARBA00022448"/>
    </source>
</evidence>
<dbReference type="EMBL" id="BAAAFD010000009">
    <property type="protein sequence ID" value="GAA0858583.1"/>
    <property type="molecule type" value="Genomic_DNA"/>
</dbReference>
<accession>A0ABN1LP96</accession>
<sequence>MKRLNQLHIIVFLLVSTLFSVHGLAQSRGGQGPTKVIVEPLTFESQETTVEAVGTAEALKSVDIFPATSDKVIETNFIPGQWVEQGQVLLKLDSRRQQAALKRSQIMLKDAQRTLTRLQQSSDGGAVAQSALDTAKIAKELAEVAVMDAEIDLADRTLIAPFSGYVGLSDVEVGDRITTQTLVTTLDDRSRLFVNFRAPESSLAAVTKDSRVTLQPWSDRNTKLDAKVSQVDSRLNAANRTIRVRAELVNEQDSYRPGMSFRVNLIMQGQRYAAIPESGLSWGASGAYVWKVVDNKATKVAVDIKQRLRGRVLVEGDLQQGDTLVVEGIQRLRPGQELDTQPNNRN</sequence>
<evidence type="ECO:0000259" key="6">
    <source>
        <dbReference type="Pfam" id="PF25967"/>
    </source>
</evidence>
<dbReference type="Pfam" id="PF25954">
    <property type="entry name" value="Beta-barrel_RND_2"/>
    <property type="match status" value="1"/>
</dbReference>
<comment type="subcellular location">
    <subcellularLocation>
        <location evidence="1">Cell envelope</location>
    </subcellularLocation>
</comment>
<dbReference type="PANTHER" id="PTHR30469:SF11">
    <property type="entry name" value="BLL4320 PROTEIN"/>
    <property type="match status" value="1"/>
</dbReference>
<reference evidence="7 8" key="1">
    <citation type="journal article" date="2019" name="Int. J. Syst. Evol. Microbiol.">
        <title>The Global Catalogue of Microorganisms (GCM) 10K type strain sequencing project: providing services to taxonomists for standard genome sequencing and annotation.</title>
        <authorList>
            <consortium name="The Broad Institute Genomics Platform"/>
            <consortium name="The Broad Institute Genome Sequencing Center for Infectious Disease"/>
            <person name="Wu L."/>
            <person name="Ma J."/>
        </authorList>
    </citation>
    <scope>NUCLEOTIDE SEQUENCE [LARGE SCALE GENOMIC DNA]</scope>
    <source>
        <strain evidence="7 8">JCM 15896</strain>
    </source>
</reference>
<evidence type="ECO:0000313" key="7">
    <source>
        <dbReference type="EMBL" id="GAA0858583.1"/>
    </source>
</evidence>
<organism evidence="7 8">
    <name type="scientific">Aliiglaciecola litoralis</name>
    <dbReference type="NCBI Taxonomy" id="582857"/>
    <lineage>
        <taxon>Bacteria</taxon>
        <taxon>Pseudomonadati</taxon>
        <taxon>Pseudomonadota</taxon>
        <taxon>Gammaproteobacteria</taxon>
        <taxon>Alteromonadales</taxon>
        <taxon>Alteromonadaceae</taxon>
        <taxon>Aliiglaciecola</taxon>
    </lineage>
</organism>
<evidence type="ECO:0000313" key="8">
    <source>
        <dbReference type="Proteomes" id="UP001500359"/>
    </source>
</evidence>
<proteinExistence type="inferred from homology"/>
<protein>
    <submittedName>
        <fullName evidence="7">Efflux RND transporter periplasmic adaptor subunit</fullName>
    </submittedName>
</protein>
<dbReference type="InterPro" id="IPR058792">
    <property type="entry name" value="Beta-barrel_RND_2"/>
</dbReference>
<dbReference type="SUPFAM" id="SSF111369">
    <property type="entry name" value="HlyD-like secretion proteins"/>
    <property type="match status" value="1"/>
</dbReference>
<dbReference type="Pfam" id="PF25917">
    <property type="entry name" value="BSH_RND"/>
    <property type="match status" value="1"/>
</dbReference>
<feature type="domain" description="Multidrug resistance protein MdtA-like barrel-sandwich hybrid" evidence="4">
    <location>
        <begin position="61"/>
        <end position="180"/>
    </location>
</feature>
<dbReference type="Proteomes" id="UP001500359">
    <property type="component" value="Unassembled WGS sequence"/>
</dbReference>
<comment type="similarity">
    <text evidence="2">Belongs to the membrane fusion protein (MFP) (TC 8.A.1) family.</text>
</comment>
<feature type="domain" description="CusB-like beta-barrel" evidence="5">
    <location>
        <begin position="194"/>
        <end position="266"/>
    </location>
</feature>
<evidence type="ECO:0000259" key="4">
    <source>
        <dbReference type="Pfam" id="PF25917"/>
    </source>
</evidence>
<dbReference type="Gene3D" id="2.40.50.100">
    <property type="match status" value="1"/>
</dbReference>
<feature type="domain" description="Multidrug resistance protein MdtA-like C-terminal permuted SH3" evidence="6">
    <location>
        <begin position="275"/>
        <end position="331"/>
    </location>
</feature>
<name>A0ABN1LP96_9ALTE</name>
<comment type="caution">
    <text evidence="7">The sequence shown here is derived from an EMBL/GenBank/DDBJ whole genome shotgun (WGS) entry which is preliminary data.</text>
</comment>
<keyword evidence="3" id="KW-0813">Transport</keyword>
<dbReference type="PANTHER" id="PTHR30469">
    <property type="entry name" value="MULTIDRUG RESISTANCE PROTEIN MDTA"/>
    <property type="match status" value="1"/>
</dbReference>
<evidence type="ECO:0000256" key="1">
    <source>
        <dbReference type="ARBA" id="ARBA00004196"/>
    </source>
</evidence>
<dbReference type="Gene3D" id="2.40.420.20">
    <property type="match status" value="1"/>
</dbReference>
<dbReference type="Gene3D" id="2.40.30.170">
    <property type="match status" value="1"/>
</dbReference>
<dbReference type="InterPro" id="IPR006143">
    <property type="entry name" value="RND_pump_MFP"/>
</dbReference>
<dbReference type="NCBIfam" id="TIGR01730">
    <property type="entry name" value="RND_mfp"/>
    <property type="match status" value="1"/>
</dbReference>
<evidence type="ECO:0000259" key="5">
    <source>
        <dbReference type="Pfam" id="PF25954"/>
    </source>
</evidence>
<dbReference type="Pfam" id="PF25967">
    <property type="entry name" value="RND-MFP_C"/>
    <property type="match status" value="1"/>
</dbReference>
<keyword evidence="8" id="KW-1185">Reference proteome</keyword>
<dbReference type="Gene3D" id="1.10.287.470">
    <property type="entry name" value="Helix hairpin bin"/>
    <property type="match status" value="1"/>
</dbReference>